<comment type="caution">
    <text evidence="1">The sequence shown here is derived from an EMBL/GenBank/DDBJ whole genome shotgun (WGS) entry which is preliminary data.</text>
</comment>
<organism evidence="1 2">
    <name type="scientific">Roseiterribacter gracilis</name>
    <dbReference type="NCBI Taxonomy" id="2812848"/>
    <lineage>
        <taxon>Bacteria</taxon>
        <taxon>Pseudomonadati</taxon>
        <taxon>Pseudomonadota</taxon>
        <taxon>Alphaproteobacteria</taxon>
        <taxon>Rhodospirillales</taxon>
        <taxon>Roseiterribacteraceae</taxon>
        <taxon>Roseiterribacter</taxon>
    </lineage>
</organism>
<accession>A0A8S8XGZ2</accession>
<reference evidence="1" key="1">
    <citation type="submission" date="2021-02" db="EMBL/GenBank/DDBJ databases">
        <title>Genome sequence of Rhodospirillales sp. strain TMPK1 isolated from soil.</title>
        <authorList>
            <person name="Nakai R."/>
            <person name="Kusada H."/>
            <person name="Tamaki H."/>
        </authorList>
    </citation>
    <scope>NUCLEOTIDE SEQUENCE</scope>
    <source>
        <strain evidence="1">TMPK1</strain>
    </source>
</reference>
<dbReference type="Proteomes" id="UP000681075">
    <property type="component" value="Unassembled WGS sequence"/>
</dbReference>
<dbReference type="AlphaFoldDB" id="A0A8S8XGZ2"/>
<name>A0A8S8XGZ2_9PROT</name>
<evidence type="ECO:0000313" key="2">
    <source>
        <dbReference type="Proteomes" id="UP000681075"/>
    </source>
</evidence>
<dbReference type="RefSeq" id="WP_420243946.1">
    <property type="nucleotide sequence ID" value="NZ_BOPV01000001.1"/>
</dbReference>
<proteinExistence type="predicted"/>
<dbReference type="EMBL" id="BOPV01000001">
    <property type="protein sequence ID" value="GIL40757.1"/>
    <property type="molecule type" value="Genomic_DNA"/>
</dbReference>
<keyword evidence="2" id="KW-1185">Reference proteome</keyword>
<protein>
    <submittedName>
        <fullName evidence="1">Uncharacterized protein</fullName>
    </submittedName>
</protein>
<sequence>MRLVITHAFSLPRDPAAAWFLVEGWAAALGYRVVERRAGLCRIERGKSTKFHQAAPRDARTWGEIRLDGDRGVAALALSLENPGFEWFERVDGRAGSWEAYLRGELELLGREVDASAALGLAALHETARPEWTFDRVLARSRELIAIVRHKLRPKSY</sequence>
<evidence type="ECO:0000313" key="1">
    <source>
        <dbReference type="EMBL" id="GIL40757.1"/>
    </source>
</evidence>
<gene>
    <name evidence="1" type="ORF">TMPK1_29940</name>
</gene>